<sequence length="153" mass="18091">RQRLKSKFLSDEFHQEKIIERPHVVEDNIIINWLRYTCKKYSSIKTHHLWQSVRFNSCFPKTINTFPSSNDQYPLPSLKVPGITGWYPTSYPYVPFLYRITADCCQQMVIRTNKNNKRAIRARRLQSLREQKGDKVLKAGRVGEGQPRVTKQH</sequence>
<organism evidence="1 2">
    <name type="scientific">Ascaris lumbricoides</name>
    <name type="common">Giant roundworm</name>
    <dbReference type="NCBI Taxonomy" id="6252"/>
    <lineage>
        <taxon>Eukaryota</taxon>
        <taxon>Metazoa</taxon>
        <taxon>Ecdysozoa</taxon>
        <taxon>Nematoda</taxon>
        <taxon>Chromadorea</taxon>
        <taxon>Rhabditida</taxon>
        <taxon>Spirurina</taxon>
        <taxon>Ascaridomorpha</taxon>
        <taxon>Ascaridoidea</taxon>
        <taxon>Ascarididae</taxon>
        <taxon>Ascaris</taxon>
    </lineage>
</organism>
<evidence type="ECO:0000313" key="1">
    <source>
        <dbReference type="Proteomes" id="UP000036681"/>
    </source>
</evidence>
<evidence type="ECO:0000313" key="2">
    <source>
        <dbReference type="WBParaSite" id="ALUE_0001147301-mRNA-1"/>
    </source>
</evidence>
<accession>A0A9J2PPS2</accession>
<proteinExistence type="predicted"/>
<protein>
    <submittedName>
        <fullName evidence="2">Uncharacterized protein</fullName>
    </submittedName>
</protein>
<dbReference type="AlphaFoldDB" id="A0A9J2PPS2"/>
<reference evidence="2" key="1">
    <citation type="submission" date="2023-03" db="UniProtKB">
        <authorList>
            <consortium name="WormBaseParasite"/>
        </authorList>
    </citation>
    <scope>IDENTIFICATION</scope>
</reference>
<dbReference type="WBParaSite" id="ALUE_0001147301-mRNA-1">
    <property type="protein sequence ID" value="ALUE_0001147301-mRNA-1"/>
    <property type="gene ID" value="ALUE_0001147301"/>
</dbReference>
<name>A0A9J2PPS2_ASCLU</name>
<keyword evidence="1" id="KW-1185">Reference proteome</keyword>
<dbReference type="Proteomes" id="UP000036681">
    <property type="component" value="Unplaced"/>
</dbReference>